<dbReference type="Proteomes" id="UP001230654">
    <property type="component" value="Unassembled WGS sequence"/>
</dbReference>
<feature type="compositionally biased region" description="Basic and acidic residues" evidence="1">
    <location>
        <begin position="120"/>
        <end position="129"/>
    </location>
</feature>
<name>A0ABU0NFS2_STRRH</name>
<organism evidence="2 3">
    <name type="scientific">Streptomyces rishiriensis</name>
    <dbReference type="NCBI Taxonomy" id="68264"/>
    <lineage>
        <taxon>Bacteria</taxon>
        <taxon>Bacillati</taxon>
        <taxon>Actinomycetota</taxon>
        <taxon>Actinomycetes</taxon>
        <taxon>Kitasatosporales</taxon>
        <taxon>Streptomycetaceae</taxon>
        <taxon>Streptomyces</taxon>
    </lineage>
</organism>
<dbReference type="EMBL" id="JAUSWV010000001">
    <property type="protein sequence ID" value="MDQ0577890.1"/>
    <property type="molecule type" value="Genomic_DNA"/>
</dbReference>
<evidence type="ECO:0000313" key="2">
    <source>
        <dbReference type="EMBL" id="MDQ0577890.1"/>
    </source>
</evidence>
<sequence length="199" mass="22398">MKETSVNHAQLVALGRSLRVAGEHGQRLEDQDSAASTEEIRRDLERALVLLNDAITAAKPTTRCPEHPHGPVDADAADLCLLCETRRRAGLRTPRPRSGHEPPHTEADAPPSRVQSRHGIHADQPEPKKRWIPEMWNGQIWQVCGTPRLSEQEAERHLTQLRQGPDAASAYRLVYAFTDHHVQRVWGTATFTPRQPFDQ</sequence>
<comment type="caution">
    <text evidence="2">The sequence shown here is derived from an EMBL/GenBank/DDBJ whole genome shotgun (WGS) entry which is preliminary data.</text>
</comment>
<evidence type="ECO:0000256" key="1">
    <source>
        <dbReference type="SAM" id="MobiDB-lite"/>
    </source>
</evidence>
<dbReference type="RefSeq" id="WP_373428701.1">
    <property type="nucleotide sequence ID" value="NZ_JAUSWV010000001.1"/>
</dbReference>
<keyword evidence="3" id="KW-1185">Reference proteome</keyword>
<proteinExistence type="predicted"/>
<protein>
    <submittedName>
        <fullName evidence="2">Uncharacterized protein</fullName>
    </submittedName>
</protein>
<feature type="compositionally biased region" description="Basic and acidic residues" evidence="1">
    <location>
        <begin position="98"/>
        <end position="107"/>
    </location>
</feature>
<reference evidence="2 3" key="1">
    <citation type="submission" date="2023-07" db="EMBL/GenBank/DDBJ databases">
        <title>Comparative genomics of wheat-associated soil bacteria to identify genetic determinants of phenazine resistance.</title>
        <authorList>
            <person name="Mouncey N."/>
        </authorList>
    </citation>
    <scope>NUCLEOTIDE SEQUENCE [LARGE SCALE GENOMIC DNA]</scope>
    <source>
        <strain evidence="2 3">B2I6</strain>
    </source>
</reference>
<accession>A0ABU0NFS2</accession>
<evidence type="ECO:0000313" key="3">
    <source>
        <dbReference type="Proteomes" id="UP001230654"/>
    </source>
</evidence>
<feature type="region of interest" description="Disordered" evidence="1">
    <location>
        <begin position="91"/>
        <end position="129"/>
    </location>
</feature>
<gene>
    <name evidence="2" type="ORF">QF030_000068</name>
</gene>